<name>A0A699J023_TANCI</name>
<dbReference type="AlphaFoldDB" id="A0A699J023"/>
<sequence>MVVMISEGLASRASNTVGSTSVPAGGTGSWQWMGFC</sequence>
<feature type="non-terminal residue" evidence="2">
    <location>
        <position position="36"/>
    </location>
</feature>
<feature type="region of interest" description="Disordered" evidence="1">
    <location>
        <begin position="15"/>
        <end position="36"/>
    </location>
</feature>
<evidence type="ECO:0000256" key="1">
    <source>
        <dbReference type="SAM" id="MobiDB-lite"/>
    </source>
</evidence>
<proteinExistence type="predicted"/>
<accession>A0A699J023</accession>
<reference evidence="2" key="1">
    <citation type="journal article" date="2019" name="Sci. Rep.">
        <title>Draft genome of Tanacetum cinerariifolium, the natural source of mosquito coil.</title>
        <authorList>
            <person name="Yamashiro T."/>
            <person name="Shiraishi A."/>
            <person name="Satake H."/>
            <person name="Nakayama K."/>
        </authorList>
    </citation>
    <scope>NUCLEOTIDE SEQUENCE</scope>
</reference>
<organism evidence="2">
    <name type="scientific">Tanacetum cinerariifolium</name>
    <name type="common">Dalmatian daisy</name>
    <name type="synonym">Chrysanthemum cinerariifolium</name>
    <dbReference type="NCBI Taxonomy" id="118510"/>
    <lineage>
        <taxon>Eukaryota</taxon>
        <taxon>Viridiplantae</taxon>
        <taxon>Streptophyta</taxon>
        <taxon>Embryophyta</taxon>
        <taxon>Tracheophyta</taxon>
        <taxon>Spermatophyta</taxon>
        <taxon>Magnoliopsida</taxon>
        <taxon>eudicotyledons</taxon>
        <taxon>Gunneridae</taxon>
        <taxon>Pentapetalae</taxon>
        <taxon>asterids</taxon>
        <taxon>campanulids</taxon>
        <taxon>Asterales</taxon>
        <taxon>Asteraceae</taxon>
        <taxon>Asteroideae</taxon>
        <taxon>Anthemideae</taxon>
        <taxon>Anthemidinae</taxon>
        <taxon>Tanacetum</taxon>
    </lineage>
</organism>
<protein>
    <submittedName>
        <fullName evidence="2">Uncharacterized protein</fullName>
    </submittedName>
</protein>
<dbReference type="EMBL" id="BKCJ010355061">
    <property type="protein sequence ID" value="GFA00885.1"/>
    <property type="molecule type" value="Genomic_DNA"/>
</dbReference>
<evidence type="ECO:0000313" key="2">
    <source>
        <dbReference type="EMBL" id="GFA00885.1"/>
    </source>
</evidence>
<comment type="caution">
    <text evidence="2">The sequence shown here is derived from an EMBL/GenBank/DDBJ whole genome shotgun (WGS) entry which is preliminary data.</text>
</comment>
<gene>
    <name evidence="2" type="ORF">Tci_572857</name>
</gene>